<dbReference type="InterPro" id="IPR000073">
    <property type="entry name" value="AB_hydrolase_1"/>
</dbReference>
<dbReference type="GO" id="GO:0016746">
    <property type="term" value="F:acyltransferase activity"/>
    <property type="evidence" value="ECO:0007669"/>
    <property type="project" value="UniProtKB-KW"/>
</dbReference>
<keyword evidence="2" id="KW-0808">Transferase</keyword>
<protein>
    <submittedName>
        <fullName evidence="2">Hydrolase or acyltransferase of alpha/beta superfamily</fullName>
    </submittedName>
</protein>
<proteinExistence type="predicted"/>
<dbReference type="Pfam" id="PF00561">
    <property type="entry name" value="Abhydrolase_1"/>
    <property type="match status" value="1"/>
</dbReference>
<dbReference type="Gene3D" id="3.40.50.1820">
    <property type="entry name" value="alpha/beta hydrolase"/>
    <property type="match status" value="1"/>
</dbReference>
<dbReference type="EMBL" id="CP014859">
    <property type="protein sequence ID" value="AOS62308.1"/>
    <property type="molecule type" value="Genomic_DNA"/>
</dbReference>
<gene>
    <name evidence="2" type="ORF">TL08_07450</name>
</gene>
<keyword evidence="2" id="KW-0012">Acyltransferase</keyword>
<feature type="domain" description="AB hydrolase-1" evidence="1">
    <location>
        <begin position="11"/>
        <end position="245"/>
    </location>
</feature>
<dbReference type="SUPFAM" id="SSF53474">
    <property type="entry name" value="alpha/beta-Hydrolases"/>
    <property type="match status" value="1"/>
</dbReference>
<evidence type="ECO:0000313" key="2">
    <source>
        <dbReference type="EMBL" id="AOS62308.1"/>
    </source>
</evidence>
<dbReference type="Proteomes" id="UP000095210">
    <property type="component" value="Chromosome"/>
</dbReference>
<dbReference type="PANTHER" id="PTHR43433:SF4">
    <property type="entry name" value="NON-HEME CHLOROPEROXIDASE-RELATED"/>
    <property type="match status" value="1"/>
</dbReference>
<keyword evidence="3" id="KW-1185">Reference proteome</keyword>
<dbReference type="InterPro" id="IPR050471">
    <property type="entry name" value="AB_hydrolase"/>
</dbReference>
<accession>A0AAC9MWJ8</accession>
<dbReference type="AlphaFoldDB" id="A0AAC9MWJ8"/>
<keyword evidence="2" id="KW-0378">Hydrolase</keyword>
<dbReference type="GO" id="GO:0016787">
    <property type="term" value="F:hydrolase activity"/>
    <property type="evidence" value="ECO:0007669"/>
    <property type="project" value="UniProtKB-KW"/>
</dbReference>
<name>A0AAC9MWJ8_9PSEU</name>
<dbReference type="KEGG" id="ahm:TL08_07450"/>
<reference evidence="3" key="1">
    <citation type="submission" date="2016-03" db="EMBL/GenBank/DDBJ databases">
        <title>Complete genome sequence of the type strain Actinoalloteichus hymeniacidonis DSM 45092.</title>
        <authorList>
            <person name="Schaffert L."/>
            <person name="Albersmeier A."/>
            <person name="Winkler A."/>
            <person name="Kalinowski J."/>
            <person name="Zotchev S."/>
            <person name="Ruckert C."/>
        </authorList>
    </citation>
    <scope>NUCLEOTIDE SEQUENCE [LARGE SCALE GENOMIC DNA]</scope>
    <source>
        <strain evidence="3">HPA177(T) (DSM 45092(T))</strain>
    </source>
</reference>
<dbReference type="RefSeq" id="WP_069853386.1">
    <property type="nucleotide sequence ID" value="NZ_CP014859.1"/>
</dbReference>
<organism evidence="2 3">
    <name type="scientific">Actinoalloteichus hymeniacidonis</name>
    <dbReference type="NCBI Taxonomy" id="340345"/>
    <lineage>
        <taxon>Bacteria</taxon>
        <taxon>Bacillati</taxon>
        <taxon>Actinomycetota</taxon>
        <taxon>Actinomycetes</taxon>
        <taxon>Pseudonocardiales</taxon>
        <taxon>Pseudonocardiaceae</taxon>
        <taxon>Actinoalloteichus</taxon>
    </lineage>
</organism>
<dbReference type="PRINTS" id="PR00111">
    <property type="entry name" value="ABHYDROLASE"/>
</dbReference>
<dbReference type="PANTHER" id="PTHR43433">
    <property type="entry name" value="HYDROLASE, ALPHA/BETA FOLD FAMILY PROTEIN"/>
    <property type="match status" value="1"/>
</dbReference>
<evidence type="ECO:0000313" key="3">
    <source>
        <dbReference type="Proteomes" id="UP000095210"/>
    </source>
</evidence>
<evidence type="ECO:0000259" key="1">
    <source>
        <dbReference type="Pfam" id="PF00561"/>
    </source>
</evidence>
<dbReference type="InterPro" id="IPR029058">
    <property type="entry name" value="AB_hydrolase_fold"/>
</dbReference>
<sequence>MPSTDADSRLPLLLFHAYPLDSRMWDGVRAALAEDVRLITPDQRGMGGTPLSEGDTTPPAPDLAVAAADAIALLDRWGIERAIVGGASMGGYVAMALLRLAPERVAGLLLVDTKAEADDEGPRAVRLAAADRAEQEGTEGWLADGMLPKLVGATTHRSRPLVVERVTELIGSQPASGVAWAQRAMADRPDSGNALRAAGLPTLIVVGEQDELSPPGPAMELAESLLQGEIAVIPDAGHLVPLEDPDGFLSVVRPWLARRRGA</sequence>